<proteinExistence type="predicted"/>
<gene>
    <name evidence="2" type="ORF">COY16_03160</name>
</gene>
<keyword evidence="1" id="KW-1133">Transmembrane helix</keyword>
<dbReference type="Proteomes" id="UP000228503">
    <property type="component" value="Unassembled WGS sequence"/>
</dbReference>
<sequence length="110" mass="12881">MDTNLKVDLEKYLKAKLDPINKNMIEQEKARHKQFLEKHFEKYDSLSDKHDFYISQLITLEGVIFGAVVIFSNPEQVSIWLILSVCLILISLIFGIWRQRIAINASYQSH</sequence>
<feature type="transmembrane region" description="Helical" evidence="1">
    <location>
        <begin position="52"/>
        <end position="71"/>
    </location>
</feature>
<evidence type="ECO:0000256" key="1">
    <source>
        <dbReference type="SAM" id="Phobius"/>
    </source>
</evidence>
<keyword evidence="1" id="KW-0472">Membrane</keyword>
<dbReference type="AlphaFoldDB" id="A0A2M7TYR8"/>
<protein>
    <submittedName>
        <fullName evidence="2">Uncharacterized protein</fullName>
    </submittedName>
</protein>
<evidence type="ECO:0000313" key="3">
    <source>
        <dbReference type="Proteomes" id="UP000228503"/>
    </source>
</evidence>
<evidence type="ECO:0000313" key="2">
    <source>
        <dbReference type="EMBL" id="PIZ62960.1"/>
    </source>
</evidence>
<reference evidence="3" key="1">
    <citation type="submission" date="2017-09" db="EMBL/GenBank/DDBJ databases">
        <title>Depth-based differentiation of microbial function through sediment-hosted aquifers and enrichment of novel symbionts in the deep terrestrial subsurface.</title>
        <authorList>
            <person name="Probst A.J."/>
            <person name="Ladd B."/>
            <person name="Jarett J.K."/>
            <person name="Geller-Mcgrath D.E."/>
            <person name="Sieber C.M.K."/>
            <person name="Emerson J.B."/>
            <person name="Anantharaman K."/>
            <person name="Thomas B.C."/>
            <person name="Malmstrom R."/>
            <person name="Stieglmeier M."/>
            <person name="Klingl A."/>
            <person name="Woyke T."/>
            <person name="Ryan C.M."/>
            <person name="Banfield J.F."/>
        </authorList>
    </citation>
    <scope>NUCLEOTIDE SEQUENCE [LARGE SCALE GENOMIC DNA]</scope>
</reference>
<organism evidence="2 3">
    <name type="scientific">Candidatus Roizmanbacteria bacterium CG_4_10_14_0_2_um_filter_39_13</name>
    <dbReference type="NCBI Taxonomy" id="1974825"/>
    <lineage>
        <taxon>Bacteria</taxon>
        <taxon>Candidatus Roizmaniibacteriota</taxon>
    </lineage>
</organism>
<dbReference type="EMBL" id="PFOB01000039">
    <property type="protein sequence ID" value="PIZ62960.1"/>
    <property type="molecule type" value="Genomic_DNA"/>
</dbReference>
<keyword evidence="1" id="KW-0812">Transmembrane</keyword>
<name>A0A2M7TYR8_9BACT</name>
<accession>A0A2M7TYR8</accession>
<feature type="transmembrane region" description="Helical" evidence="1">
    <location>
        <begin position="77"/>
        <end position="97"/>
    </location>
</feature>
<comment type="caution">
    <text evidence="2">The sequence shown here is derived from an EMBL/GenBank/DDBJ whole genome shotgun (WGS) entry which is preliminary data.</text>
</comment>